<organism evidence="1 2">
    <name type="scientific">Burkholderia phage BcepSauron</name>
    <dbReference type="NCBI Taxonomy" id="2530033"/>
    <lineage>
        <taxon>Viruses</taxon>
        <taxon>Duplodnaviria</taxon>
        <taxon>Heunggongvirae</taxon>
        <taxon>Uroviricota</taxon>
        <taxon>Caudoviricetes</taxon>
        <taxon>Sarumanvirus</taxon>
        <taxon>Sarumanvirus bcepsauron</taxon>
    </lineage>
</organism>
<proteinExistence type="predicted"/>
<dbReference type="EMBL" id="MK552141">
    <property type="protein sequence ID" value="QBQ74409.1"/>
    <property type="molecule type" value="Genomic_DNA"/>
</dbReference>
<evidence type="ECO:0000313" key="2">
    <source>
        <dbReference type="Proteomes" id="UP000301424"/>
    </source>
</evidence>
<dbReference type="Proteomes" id="UP000301424">
    <property type="component" value="Segment"/>
</dbReference>
<evidence type="ECO:0000313" key="1">
    <source>
        <dbReference type="EMBL" id="QBQ74409.1"/>
    </source>
</evidence>
<gene>
    <name evidence="1" type="ORF">BcepSauron_029</name>
</gene>
<protein>
    <submittedName>
        <fullName evidence="1">Uncharacterized protein</fullName>
    </submittedName>
</protein>
<name>A0A482ML80_9CAUD</name>
<keyword evidence="2" id="KW-1185">Reference proteome</keyword>
<accession>A0A482ML80</accession>
<reference evidence="1 2" key="1">
    <citation type="submission" date="2019-02" db="EMBL/GenBank/DDBJ databases">
        <title>Complete genome sequence of Burkholderia cenocepacia phage BcepSauron.</title>
        <authorList>
            <person name="Park K."/>
            <person name="Gonzalez C."/>
            <person name="Liu M."/>
            <person name="Gill J."/>
        </authorList>
    </citation>
    <scope>NUCLEOTIDE SEQUENCE [LARGE SCALE GENOMIC DNA]</scope>
</reference>
<sequence length="145" mass="16065">MDDEKAERARTIAETGFRIIGPTGTVTKCDCCGRTGYLSTWRVDVTETGESLFYALSCLTLNTERARIELNRVQAEHATEARAAAQAEYAASPERAAYEERQDEAIAARLVGREFSEFCRVEYEASRAARERIGAAHGVDPQTLI</sequence>